<dbReference type="InterPro" id="IPR044066">
    <property type="entry name" value="TRIAD_supradom"/>
</dbReference>
<dbReference type="GO" id="GO:0004842">
    <property type="term" value="F:ubiquitin-protein transferase activity"/>
    <property type="evidence" value="ECO:0007669"/>
    <property type="project" value="TreeGrafter"/>
</dbReference>
<dbReference type="EMBL" id="VXIT01000005">
    <property type="protein sequence ID" value="KAA6412452.1"/>
    <property type="molecule type" value="Genomic_DNA"/>
</dbReference>
<evidence type="ECO:0000256" key="7">
    <source>
        <dbReference type="ARBA" id="ARBA00022833"/>
    </source>
</evidence>
<dbReference type="Gene3D" id="4.10.1000.10">
    <property type="entry name" value="Zinc finger, CCCH-type"/>
    <property type="match status" value="1"/>
</dbReference>
<dbReference type="PROSITE" id="PS51873">
    <property type="entry name" value="TRIAD"/>
    <property type="match status" value="1"/>
</dbReference>
<dbReference type="Gene3D" id="3.30.40.10">
    <property type="entry name" value="Zinc/RING finger domain, C3HC4 (zinc finger)"/>
    <property type="match status" value="1"/>
</dbReference>
<feature type="zinc finger region" description="C3H1-type" evidence="8">
    <location>
        <begin position="68"/>
        <end position="95"/>
    </location>
</feature>
<dbReference type="CDD" id="cd22585">
    <property type="entry name" value="Rcat_RBR_DEAH12-like"/>
    <property type="match status" value="1"/>
</dbReference>
<sequence length="835" mass="91363">MPPCKFFAQGKCTQGSRCRFDHVELAIAPTLDCVPSTTWQKGLRAAAVEFIPSSLPSTAPPPPPNADKRSQIPCSFFARGSCRNGESCPFAHPSAVTSKPEHGEGEAIDVVRLTADMARLETEGSCMRTLNGAVVEFGPGGAVSSFSLPTDYSSIQILDIPSTATAVKIHDFLESLGLEVPLSAIHVKGVGTSAVVDVKVKDPLFCEKAVRTLHSVPFEGQPITVRSIQAGSASGVSANRLQASTVRCSWYKASRVAWAQYDTKHSAERAARAMNGRAFGDRIIQCKLQGGPQTRYRPGMIYSVSIGGLPGTASETALHSVLESASKVVLGPSSWNLSEESAADYIKGLLSRAGALQSFECNTNLPGARVKATASFGSSSEARKVVRELKEHKLGPMAQSALHLCVMVSVKFSVLADIYSAVLPDLENIKPRIYDEGRVNLKDYAPSTSHQRFATVRLVGEDPKSVAKAKSLVEDVLNGSVAINDDKIIWDDFFPRLDGLRYLKELSERHKIFAYCNSRERRILLYGHEESKKNLEQELFDMVQLLSRRVYLIPLNAKDIRTAIRVALPKIHSRLGKDSATIDVPRRTLSLRGTARDRNAAEKILRDASSNAAPQHAPTNSDDSATCPVCFCSVEDSFRARCGHAYCGSCFTNQVSSYADSGKFPLSCVASADTCHAAFSLDELRDAYDGPGFEALLQASCRAYIQRRPQELRYCSTPDCEQIYRGSMDASAFDCPVCLSSVCTSCHRVSHDGMSCAEYKAVSTEENREFRKWKLENNAKPCPRCGVIIQKSFGCNHMECAMCRTHICWFCMETFDAAGPCYQHMAKAHENIYDQ</sequence>
<evidence type="ECO:0000256" key="8">
    <source>
        <dbReference type="PROSITE-ProRule" id="PRU00723"/>
    </source>
</evidence>
<comment type="caution">
    <text evidence="11">The sequence shown here is derived from an EMBL/GenBank/DDBJ whole genome shotgun (WGS) entry which is preliminary data.</text>
</comment>
<dbReference type="GO" id="GO:0008270">
    <property type="term" value="F:zinc ion binding"/>
    <property type="evidence" value="ECO:0007669"/>
    <property type="project" value="UniProtKB-KW"/>
</dbReference>
<dbReference type="CDD" id="cd20335">
    <property type="entry name" value="BRcat_RBR"/>
    <property type="match status" value="1"/>
</dbReference>
<proteinExistence type="predicted"/>
<dbReference type="SUPFAM" id="SSF54928">
    <property type="entry name" value="RNA-binding domain, RBD"/>
    <property type="match status" value="1"/>
</dbReference>
<dbReference type="SUPFAM" id="SSF57850">
    <property type="entry name" value="RING/U-box"/>
    <property type="match status" value="3"/>
</dbReference>
<evidence type="ECO:0000259" key="10">
    <source>
        <dbReference type="PROSITE" id="PS51873"/>
    </source>
</evidence>
<dbReference type="Gene3D" id="1.20.120.1750">
    <property type="match status" value="1"/>
</dbReference>
<protein>
    <submittedName>
        <fullName evidence="11">Transcription factor C2H2</fullName>
    </submittedName>
</protein>
<dbReference type="Pfam" id="PF01485">
    <property type="entry name" value="IBR"/>
    <property type="match status" value="1"/>
</dbReference>
<dbReference type="PANTHER" id="PTHR22770">
    <property type="entry name" value="UBIQUITIN CONJUGATING ENZYME 7 INTERACTING PROTEIN-RELATED"/>
    <property type="match status" value="1"/>
</dbReference>
<dbReference type="Pfam" id="PF00642">
    <property type="entry name" value="zf-CCCH"/>
    <property type="match status" value="2"/>
</dbReference>
<dbReference type="AlphaFoldDB" id="A0A5M8PTV6"/>
<evidence type="ECO:0000256" key="2">
    <source>
        <dbReference type="ARBA" id="ARBA00022679"/>
    </source>
</evidence>
<evidence type="ECO:0000256" key="1">
    <source>
        <dbReference type="ARBA" id="ARBA00004906"/>
    </source>
</evidence>
<comment type="pathway">
    <text evidence="1">Protein modification; protein ubiquitination.</text>
</comment>
<dbReference type="InterPro" id="IPR000571">
    <property type="entry name" value="Znf_CCCH"/>
</dbReference>
<dbReference type="GO" id="GO:0003676">
    <property type="term" value="F:nucleic acid binding"/>
    <property type="evidence" value="ECO:0007669"/>
    <property type="project" value="InterPro"/>
</dbReference>
<feature type="domain" description="RING-type" evidence="10">
    <location>
        <begin position="623"/>
        <end position="835"/>
    </location>
</feature>
<evidence type="ECO:0000313" key="11">
    <source>
        <dbReference type="EMBL" id="KAA6412452.1"/>
    </source>
</evidence>
<dbReference type="PANTHER" id="PTHR22770:SF13">
    <property type="entry name" value="RING-TYPE DOMAIN-CONTAINING PROTEIN"/>
    <property type="match status" value="1"/>
</dbReference>
<keyword evidence="3 8" id="KW-0479">Metal-binding</keyword>
<dbReference type="InterPro" id="IPR035979">
    <property type="entry name" value="RBD_domain_sf"/>
</dbReference>
<evidence type="ECO:0000256" key="4">
    <source>
        <dbReference type="ARBA" id="ARBA00022737"/>
    </source>
</evidence>
<dbReference type="InterPro" id="IPR002867">
    <property type="entry name" value="IBR_dom"/>
</dbReference>
<reference evidence="11 12" key="1">
    <citation type="submission" date="2019-09" db="EMBL/GenBank/DDBJ databases">
        <title>The hologenome of the rock-dwelling lichen Lasallia pustulata.</title>
        <authorList>
            <person name="Greshake Tzovaras B."/>
            <person name="Segers F."/>
            <person name="Bicker A."/>
            <person name="Dal Grande F."/>
            <person name="Otte J."/>
            <person name="Hankeln T."/>
            <person name="Schmitt I."/>
            <person name="Ebersberger I."/>
        </authorList>
    </citation>
    <scope>NUCLEOTIDE SEQUENCE [LARGE SCALE GENOMIC DNA]</scope>
    <source>
        <strain evidence="11">A1-1</strain>
    </source>
</reference>
<dbReference type="PROSITE" id="PS50103">
    <property type="entry name" value="ZF_C3H1"/>
    <property type="match status" value="2"/>
</dbReference>
<keyword evidence="7 8" id="KW-0862">Zinc</keyword>
<dbReference type="SMART" id="SM00647">
    <property type="entry name" value="IBR"/>
    <property type="match status" value="2"/>
</dbReference>
<dbReference type="GO" id="GO:0097039">
    <property type="term" value="P:protein linear polyubiquitination"/>
    <property type="evidence" value="ECO:0007669"/>
    <property type="project" value="TreeGrafter"/>
</dbReference>
<evidence type="ECO:0000256" key="5">
    <source>
        <dbReference type="ARBA" id="ARBA00022771"/>
    </source>
</evidence>
<organism evidence="11 12">
    <name type="scientific">Lasallia pustulata</name>
    <dbReference type="NCBI Taxonomy" id="136370"/>
    <lineage>
        <taxon>Eukaryota</taxon>
        <taxon>Fungi</taxon>
        <taxon>Dikarya</taxon>
        <taxon>Ascomycota</taxon>
        <taxon>Pezizomycotina</taxon>
        <taxon>Lecanoromycetes</taxon>
        <taxon>OSLEUM clade</taxon>
        <taxon>Umbilicariomycetidae</taxon>
        <taxon>Umbilicariales</taxon>
        <taxon>Umbilicariaceae</taxon>
        <taxon>Lasallia</taxon>
    </lineage>
</organism>
<name>A0A5M8PTV6_9LECA</name>
<dbReference type="Proteomes" id="UP000324767">
    <property type="component" value="Unassembled WGS sequence"/>
</dbReference>
<keyword evidence="4" id="KW-0677">Repeat</keyword>
<keyword evidence="2" id="KW-0808">Transferase</keyword>
<feature type="zinc finger region" description="C3H1-type" evidence="8">
    <location>
        <begin position="1"/>
        <end position="25"/>
    </location>
</feature>
<accession>A0A5M8PTV6</accession>
<dbReference type="OrthoDB" id="10009520at2759"/>
<keyword evidence="5 8" id="KW-0863">Zinc-finger</keyword>
<feature type="domain" description="C3H1-type" evidence="9">
    <location>
        <begin position="68"/>
        <end position="95"/>
    </location>
</feature>
<evidence type="ECO:0000313" key="12">
    <source>
        <dbReference type="Proteomes" id="UP000324767"/>
    </source>
</evidence>
<evidence type="ECO:0000256" key="3">
    <source>
        <dbReference type="ARBA" id="ARBA00022723"/>
    </source>
</evidence>
<evidence type="ECO:0000259" key="9">
    <source>
        <dbReference type="PROSITE" id="PS50103"/>
    </source>
</evidence>
<dbReference type="InterPro" id="IPR013083">
    <property type="entry name" value="Znf_RING/FYVE/PHD"/>
</dbReference>
<dbReference type="Gene3D" id="1.20.120.1350">
    <property type="entry name" value="Pneumovirus matrix protein 2 (M2), zinc-binding domain"/>
    <property type="match status" value="1"/>
</dbReference>
<evidence type="ECO:0000256" key="6">
    <source>
        <dbReference type="ARBA" id="ARBA00022786"/>
    </source>
</evidence>
<feature type="domain" description="C3H1-type" evidence="9">
    <location>
        <begin position="1"/>
        <end position="25"/>
    </location>
</feature>
<dbReference type="GO" id="GO:0043161">
    <property type="term" value="P:proteasome-mediated ubiquitin-dependent protein catabolic process"/>
    <property type="evidence" value="ECO:0007669"/>
    <property type="project" value="TreeGrafter"/>
</dbReference>
<dbReference type="InterPro" id="IPR036855">
    <property type="entry name" value="Znf_CCCH_sf"/>
</dbReference>
<dbReference type="SUPFAM" id="SSF90229">
    <property type="entry name" value="CCCH zinc finger"/>
    <property type="match status" value="2"/>
</dbReference>
<dbReference type="GO" id="GO:0000151">
    <property type="term" value="C:ubiquitin ligase complex"/>
    <property type="evidence" value="ECO:0007669"/>
    <property type="project" value="TreeGrafter"/>
</dbReference>
<keyword evidence="6" id="KW-0833">Ubl conjugation pathway</keyword>
<dbReference type="SMART" id="SM00356">
    <property type="entry name" value="ZnF_C3H1"/>
    <property type="match status" value="2"/>
</dbReference>
<dbReference type="Pfam" id="PF22191">
    <property type="entry name" value="IBR_1"/>
    <property type="match status" value="1"/>
</dbReference>
<dbReference type="InterPro" id="IPR051628">
    <property type="entry name" value="LUBAC_E3_Ligases"/>
</dbReference>
<gene>
    <name evidence="11" type="ORF">FRX48_03443</name>
</gene>
<dbReference type="GO" id="GO:0043130">
    <property type="term" value="F:ubiquitin binding"/>
    <property type="evidence" value="ECO:0007669"/>
    <property type="project" value="TreeGrafter"/>
</dbReference>